<keyword evidence="1" id="KW-1133">Transmembrane helix</keyword>
<keyword evidence="1" id="KW-0812">Transmembrane</keyword>
<comment type="caution">
    <text evidence="3">The sequence shown here is derived from an EMBL/GenBank/DDBJ whole genome shotgun (WGS) entry which is preliminary data.</text>
</comment>
<organism evidence="3 4">
    <name type="scientific">Chryseobacterium aquifrigidense</name>
    <dbReference type="NCBI Taxonomy" id="558021"/>
    <lineage>
        <taxon>Bacteria</taxon>
        <taxon>Pseudomonadati</taxon>
        <taxon>Bacteroidota</taxon>
        <taxon>Flavobacteriia</taxon>
        <taxon>Flavobacteriales</taxon>
        <taxon>Weeksellaceae</taxon>
        <taxon>Chryseobacterium group</taxon>
        <taxon>Chryseobacterium</taxon>
    </lineage>
</organism>
<evidence type="ECO:0000259" key="2">
    <source>
        <dbReference type="Pfam" id="PF13548"/>
    </source>
</evidence>
<evidence type="ECO:0000313" key="4">
    <source>
        <dbReference type="Proteomes" id="UP000316437"/>
    </source>
</evidence>
<keyword evidence="1" id="KW-0472">Membrane</keyword>
<evidence type="ECO:0000256" key="1">
    <source>
        <dbReference type="SAM" id="Phobius"/>
    </source>
</evidence>
<dbReference type="Proteomes" id="UP000316437">
    <property type="component" value="Unassembled WGS sequence"/>
</dbReference>
<proteinExistence type="predicted"/>
<reference evidence="3 4" key="1">
    <citation type="submission" date="2019-06" db="EMBL/GenBank/DDBJ databases">
        <title>Sorghum-associated microbial communities from plants grown in Nebraska, USA.</title>
        <authorList>
            <person name="Schachtman D."/>
        </authorList>
    </citation>
    <scope>NUCLEOTIDE SEQUENCE [LARGE SCALE GENOMIC DNA]</scope>
    <source>
        <strain evidence="3 4">110</strain>
    </source>
</reference>
<evidence type="ECO:0000313" key="3">
    <source>
        <dbReference type="EMBL" id="TQM16590.1"/>
    </source>
</evidence>
<feature type="transmembrane region" description="Helical" evidence="1">
    <location>
        <begin position="30"/>
        <end position="63"/>
    </location>
</feature>
<feature type="domain" description="DUF4126" evidence="2">
    <location>
        <begin position="38"/>
        <end position="207"/>
    </location>
</feature>
<protein>
    <submittedName>
        <fullName evidence="3">Uncharacterized protein DUF4126</fullName>
    </submittedName>
</protein>
<gene>
    <name evidence="3" type="ORF">FB551_4473</name>
</gene>
<name>A0A543E4S5_9FLAO</name>
<dbReference type="InterPro" id="IPR025196">
    <property type="entry name" value="DUF4126"/>
</dbReference>
<dbReference type="Pfam" id="PF13548">
    <property type="entry name" value="DUF4126"/>
    <property type="match status" value="1"/>
</dbReference>
<feature type="transmembrane region" description="Helical" evidence="1">
    <location>
        <begin position="75"/>
        <end position="98"/>
    </location>
</feature>
<feature type="transmembrane region" description="Helical" evidence="1">
    <location>
        <begin position="134"/>
        <end position="159"/>
    </location>
</feature>
<feature type="transmembrane region" description="Helical" evidence="1">
    <location>
        <begin position="179"/>
        <end position="207"/>
    </location>
</feature>
<feature type="transmembrane region" description="Helical" evidence="1">
    <location>
        <begin position="104"/>
        <end position="122"/>
    </location>
</feature>
<accession>A0A543E4S5</accession>
<sequence length="225" mass="23943">MKFHMNLRIVFVLLGKTINLKINMLENVPYFSYIISAFIGIGLAAATGFRVFLPMFVVSLASYFNWIPMNEHFEWLAGLPTLITTGIATIIEILAYYIPFVDHLLDTVSIPMATVAGSILFASQFAELGTFPQWALALIAGGGTAATISSGFAGIRAASTATTGGLGNSMVGTTETAGAGIMSILAMAAPVLAAIFAIITLIVVIVFGRKAWKKLRSSKSNSQKL</sequence>
<keyword evidence="4" id="KW-1185">Reference proteome</keyword>
<dbReference type="AlphaFoldDB" id="A0A543E4S5"/>
<dbReference type="EMBL" id="VFPD01000004">
    <property type="protein sequence ID" value="TQM16590.1"/>
    <property type="molecule type" value="Genomic_DNA"/>
</dbReference>